<dbReference type="KEGG" id="schv:BRCON_1903"/>
<protein>
    <submittedName>
        <fullName evidence="1">Uncharacterized protein</fullName>
    </submittedName>
</protein>
<evidence type="ECO:0000313" key="2">
    <source>
        <dbReference type="Proteomes" id="UP000262583"/>
    </source>
</evidence>
<reference evidence="1 2" key="1">
    <citation type="submission" date="2018-05" db="EMBL/GenBank/DDBJ databases">
        <title>A metagenomic window into the 2 km-deep terrestrial subsurface aquifer revealed taxonomically and functionally diverse microbial community comprising novel uncultured bacterial lineages.</title>
        <authorList>
            <person name="Kadnikov V.V."/>
            <person name="Mardanov A.V."/>
            <person name="Beletsky A.V."/>
            <person name="Banks D."/>
            <person name="Pimenov N.V."/>
            <person name="Frank Y.A."/>
            <person name="Karnachuk O.V."/>
            <person name="Ravin N.V."/>
        </authorList>
    </citation>
    <scope>NUCLEOTIDE SEQUENCE [LARGE SCALE GENOMIC DNA]</scope>
    <source>
        <strain evidence="1">BY</strain>
    </source>
</reference>
<dbReference type="AlphaFoldDB" id="A0A2Z4Y656"/>
<dbReference type="Proteomes" id="UP000262583">
    <property type="component" value="Chromosome"/>
</dbReference>
<sequence length="59" mass="6596">MKKCRRRGGHKQENILFIAVISPTSLLDRRRSGASVGFLASGNRVEFRLRNSRAVGHTS</sequence>
<accession>A0A2Z4Y656</accession>
<name>A0A2Z4Y656_SUMC1</name>
<proteinExistence type="predicted"/>
<evidence type="ECO:0000313" key="1">
    <source>
        <dbReference type="EMBL" id="AXA36680.1"/>
    </source>
</evidence>
<gene>
    <name evidence="1" type="ORF">BRCON_1903</name>
</gene>
<dbReference type="EMBL" id="CP030759">
    <property type="protein sequence ID" value="AXA36680.1"/>
    <property type="molecule type" value="Genomic_DNA"/>
</dbReference>
<organism evidence="1 2">
    <name type="scientific">Sumerlaea chitinivorans</name>
    <dbReference type="NCBI Taxonomy" id="2250252"/>
    <lineage>
        <taxon>Bacteria</taxon>
        <taxon>Candidatus Sumerlaeota</taxon>
        <taxon>Candidatus Sumerlaeia</taxon>
        <taxon>Candidatus Sumerlaeales</taxon>
        <taxon>Candidatus Sumerlaeaceae</taxon>
        <taxon>Candidatus Sumerlaea</taxon>
    </lineage>
</organism>